<proteinExistence type="predicted"/>
<keyword evidence="2 5" id="KW-0812">Transmembrane</keyword>
<keyword evidence="4 5" id="KW-0472">Membrane</keyword>
<evidence type="ECO:0000313" key="10">
    <source>
        <dbReference type="Proteomes" id="UP001163046"/>
    </source>
</evidence>
<feature type="domain" description="TLC" evidence="7">
    <location>
        <begin position="1"/>
        <end position="170"/>
    </location>
</feature>
<dbReference type="SMART" id="SM00724">
    <property type="entry name" value="TLC"/>
    <property type="match status" value="1"/>
</dbReference>
<dbReference type="OrthoDB" id="10266980at2759"/>
<name>A0A9W9ZAH9_9CNID</name>
<dbReference type="GO" id="GO:0097035">
    <property type="term" value="P:regulation of membrane lipid distribution"/>
    <property type="evidence" value="ECO:0007669"/>
    <property type="project" value="TreeGrafter"/>
</dbReference>
<dbReference type="EMBL" id="MU826369">
    <property type="protein sequence ID" value="KAJ7378088.1"/>
    <property type="molecule type" value="Genomic_DNA"/>
</dbReference>
<dbReference type="EMBL" id="MU826369">
    <property type="protein sequence ID" value="KAJ7378138.1"/>
    <property type="molecule type" value="Genomic_DNA"/>
</dbReference>
<dbReference type="AlphaFoldDB" id="A0A9W9ZAH9"/>
<organism evidence="9 10">
    <name type="scientific">Desmophyllum pertusum</name>
    <dbReference type="NCBI Taxonomy" id="174260"/>
    <lineage>
        <taxon>Eukaryota</taxon>
        <taxon>Metazoa</taxon>
        <taxon>Cnidaria</taxon>
        <taxon>Anthozoa</taxon>
        <taxon>Hexacorallia</taxon>
        <taxon>Scleractinia</taxon>
        <taxon>Caryophylliina</taxon>
        <taxon>Caryophylliidae</taxon>
        <taxon>Desmophyllum</taxon>
    </lineage>
</organism>
<protein>
    <submittedName>
        <fullName evidence="9">TLC domain-containing protein 2</fullName>
    </submittedName>
</protein>
<dbReference type="Proteomes" id="UP001163046">
    <property type="component" value="Unassembled WGS sequence"/>
</dbReference>
<feature type="transmembrane region" description="Helical" evidence="6">
    <location>
        <begin position="6"/>
        <end position="25"/>
    </location>
</feature>
<dbReference type="PROSITE" id="PS50922">
    <property type="entry name" value="TLC"/>
    <property type="match status" value="1"/>
</dbReference>
<evidence type="ECO:0000256" key="6">
    <source>
        <dbReference type="SAM" id="Phobius"/>
    </source>
</evidence>
<feature type="transmembrane region" description="Helical" evidence="6">
    <location>
        <begin position="136"/>
        <end position="159"/>
    </location>
</feature>
<gene>
    <name evidence="9" type="primary">TLCD2_3</name>
    <name evidence="8" type="synonym">TLCD2_2</name>
    <name evidence="8" type="ORF">OS493_024751</name>
    <name evidence="9" type="ORF">OS493_024803</name>
</gene>
<dbReference type="InterPro" id="IPR006634">
    <property type="entry name" value="TLC-dom"/>
</dbReference>
<comment type="subcellular location">
    <subcellularLocation>
        <location evidence="1">Membrane</location>
        <topology evidence="1">Multi-pass membrane protein</topology>
    </subcellularLocation>
</comment>
<evidence type="ECO:0000256" key="4">
    <source>
        <dbReference type="ARBA" id="ARBA00023136"/>
    </source>
</evidence>
<evidence type="ECO:0000256" key="2">
    <source>
        <dbReference type="ARBA" id="ARBA00022692"/>
    </source>
</evidence>
<evidence type="ECO:0000256" key="1">
    <source>
        <dbReference type="ARBA" id="ARBA00004141"/>
    </source>
</evidence>
<dbReference type="GO" id="GO:0071709">
    <property type="term" value="P:membrane assembly"/>
    <property type="evidence" value="ECO:0007669"/>
    <property type="project" value="TreeGrafter"/>
</dbReference>
<dbReference type="InterPro" id="IPR050846">
    <property type="entry name" value="TLCD"/>
</dbReference>
<evidence type="ECO:0000313" key="9">
    <source>
        <dbReference type="EMBL" id="KAJ7378138.1"/>
    </source>
</evidence>
<dbReference type="GO" id="GO:0005886">
    <property type="term" value="C:plasma membrane"/>
    <property type="evidence" value="ECO:0007669"/>
    <property type="project" value="TreeGrafter"/>
</dbReference>
<keyword evidence="3 6" id="KW-1133">Transmembrane helix</keyword>
<dbReference type="GO" id="GO:0007009">
    <property type="term" value="P:plasma membrane organization"/>
    <property type="evidence" value="ECO:0007669"/>
    <property type="project" value="TreeGrafter"/>
</dbReference>
<sequence length="171" mass="19714">MLTNMLTAWSDTAFVLVAFSTGYFLHDFFDMLIYDASQSLSLLVHHIVVCSAFSLAIFNKTYIAFAVCSLLMEVNSVFLHSRKLIYLHGVSKKSLLYKVNGILLLITFVNFRILTSAWMSNYVIQHRNELPFSHFLLSAVGMAFVSVLNIELLMTLWRADFRRDQTKKREE</sequence>
<feature type="transmembrane region" description="Helical" evidence="6">
    <location>
        <begin position="102"/>
        <end position="124"/>
    </location>
</feature>
<comment type="caution">
    <text evidence="9">The sequence shown here is derived from an EMBL/GenBank/DDBJ whole genome shotgun (WGS) entry which is preliminary data.</text>
</comment>
<evidence type="ECO:0000256" key="5">
    <source>
        <dbReference type="PROSITE-ProRule" id="PRU00205"/>
    </source>
</evidence>
<dbReference type="PANTHER" id="PTHR13439:SF4">
    <property type="entry name" value="TLC DOMAIN-CONTAINING PROTEIN"/>
    <property type="match status" value="1"/>
</dbReference>
<evidence type="ECO:0000259" key="7">
    <source>
        <dbReference type="PROSITE" id="PS50922"/>
    </source>
</evidence>
<accession>A0A9W9ZAH9</accession>
<keyword evidence="10" id="KW-1185">Reference proteome</keyword>
<dbReference type="GO" id="GO:0055091">
    <property type="term" value="P:phospholipid homeostasis"/>
    <property type="evidence" value="ECO:0007669"/>
    <property type="project" value="TreeGrafter"/>
</dbReference>
<dbReference type="Pfam" id="PF03798">
    <property type="entry name" value="TRAM_LAG1_CLN8"/>
    <property type="match status" value="1"/>
</dbReference>
<evidence type="ECO:0000256" key="3">
    <source>
        <dbReference type="ARBA" id="ARBA00022989"/>
    </source>
</evidence>
<reference evidence="9" key="1">
    <citation type="submission" date="2023-01" db="EMBL/GenBank/DDBJ databases">
        <title>Genome assembly of the deep-sea coral Lophelia pertusa.</title>
        <authorList>
            <person name="Herrera S."/>
            <person name="Cordes E."/>
        </authorList>
    </citation>
    <scope>NUCLEOTIDE SEQUENCE</scope>
    <source>
        <strain evidence="9">USNM1676648</strain>
        <tissue evidence="9">Polyp</tissue>
    </source>
</reference>
<evidence type="ECO:0000313" key="8">
    <source>
        <dbReference type="EMBL" id="KAJ7378088.1"/>
    </source>
</evidence>
<feature type="transmembrane region" description="Helical" evidence="6">
    <location>
        <begin position="62"/>
        <end position="81"/>
    </location>
</feature>
<dbReference type="PANTHER" id="PTHR13439">
    <property type="entry name" value="CT120 PROTEIN"/>
    <property type="match status" value="1"/>
</dbReference>